<name>A0ACC6KSK9_9SPHI</name>
<keyword evidence="2" id="KW-1185">Reference proteome</keyword>
<organism evidence="1 2">
    <name type="scientific">Pedobacter africanus</name>
    <dbReference type="NCBI Taxonomy" id="151894"/>
    <lineage>
        <taxon>Bacteria</taxon>
        <taxon>Pseudomonadati</taxon>
        <taxon>Bacteroidota</taxon>
        <taxon>Sphingobacteriia</taxon>
        <taxon>Sphingobacteriales</taxon>
        <taxon>Sphingobacteriaceae</taxon>
        <taxon>Pedobacter</taxon>
    </lineage>
</organism>
<comment type="caution">
    <text evidence="1">The sequence shown here is derived from an EMBL/GenBank/DDBJ whole genome shotgun (WGS) entry which is preliminary data.</text>
</comment>
<protein>
    <submittedName>
        <fullName evidence="1">RNA polymerase sigma-70 factor (ECF subfamily)</fullName>
    </submittedName>
</protein>
<gene>
    <name evidence="1" type="ORF">J2X78_000871</name>
</gene>
<evidence type="ECO:0000313" key="1">
    <source>
        <dbReference type="EMBL" id="MDR6782319.1"/>
    </source>
</evidence>
<sequence>MIIEDSLLIQKLKAKDEDAYLVVFKEYYPHLLSFASHYIWDMEAAEDIVQDAFMKLYENVDIVSISIKAYLFRTVRNRCLNYLRDRKVHDTHHQGIVEAMLWSDSLNVVEEKDVYNDKVTLDLLGLIIQKLPQRGRDIVLMRLEKEYKFSQIAAILNISENSAKVQMSRAVSFMRKEFLKYKGIDKEL</sequence>
<proteinExistence type="predicted"/>
<reference evidence="1" key="1">
    <citation type="submission" date="2023-07" db="EMBL/GenBank/DDBJ databases">
        <title>Sorghum-associated microbial communities from plants grown in Nebraska, USA.</title>
        <authorList>
            <person name="Schachtman D."/>
        </authorList>
    </citation>
    <scope>NUCLEOTIDE SEQUENCE</scope>
    <source>
        <strain evidence="1">2697</strain>
    </source>
</reference>
<dbReference type="Proteomes" id="UP001246858">
    <property type="component" value="Unassembled WGS sequence"/>
</dbReference>
<accession>A0ACC6KSK9</accession>
<dbReference type="EMBL" id="JAVDTF010000001">
    <property type="protein sequence ID" value="MDR6782319.1"/>
    <property type="molecule type" value="Genomic_DNA"/>
</dbReference>
<evidence type="ECO:0000313" key="2">
    <source>
        <dbReference type="Proteomes" id="UP001246858"/>
    </source>
</evidence>